<reference evidence="10" key="2">
    <citation type="submission" date="2014-02" db="EMBL/GenBank/DDBJ databases">
        <title>Complete DNA sequence of /Kuraishia capsulata/ illustrates novel genomic features among budding yeasts (/Saccharomycotina/).</title>
        <authorList>
            <person name="Morales L."/>
            <person name="Noel B."/>
            <person name="Porcel B."/>
            <person name="Marcet-Houben M."/>
            <person name="Hullo M-F."/>
            <person name="Sacerdot C."/>
            <person name="Tekaia F."/>
            <person name="Leh-Louis V."/>
            <person name="Despons L."/>
            <person name="Khanna V."/>
            <person name="Aury J-M."/>
            <person name="Barbe V."/>
            <person name="Couloux A."/>
            <person name="Labadie K."/>
            <person name="Pelletier E."/>
            <person name="Souciet J-L."/>
            <person name="Boekhout T."/>
            <person name="Gabaldon T."/>
            <person name="Wincker P."/>
            <person name="Dujon B."/>
        </authorList>
    </citation>
    <scope>NUCLEOTIDE SEQUENCE</scope>
    <source>
        <strain evidence="10">CBS 1993</strain>
    </source>
</reference>
<dbReference type="RefSeq" id="XP_022459124.1">
    <property type="nucleotide sequence ID" value="XM_022603416.1"/>
</dbReference>
<keyword evidence="3" id="KW-0677">Repeat</keyword>
<dbReference type="SMART" id="SM00355">
    <property type="entry name" value="ZnF_C2H2"/>
    <property type="match status" value="2"/>
</dbReference>
<accession>W6MLV2</accession>
<keyword evidence="4 7" id="KW-0863">Zinc-finger</keyword>
<evidence type="ECO:0000313" key="11">
    <source>
        <dbReference type="Proteomes" id="UP000019384"/>
    </source>
</evidence>
<protein>
    <recommendedName>
        <fullName evidence="9">C2H2-type domain-containing protein</fullName>
    </recommendedName>
</protein>
<dbReference type="Proteomes" id="UP000019384">
    <property type="component" value="Unassembled WGS sequence"/>
</dbReference>
<dbReference type="InterPro" id="IPR013087">
    <property type="entry name" value="Znf_C2H2_type"/>
</dbReference>
<dbReference type="GO" id="GO:0000981">
    <property type="term" value="F:DNA-binding transcription factor activity, RNA polymerase II-specific"/>
    <property type="evidence" value="ECO:0007669"/>
    <property type="project" value="InterPro"/>
</dbReference>
<dbReference type="InterPro" id="IPR051059">
    <property type="entry name" value="VerF-like"/>
</dbReference>
<dbReference type="PROSITE" id="PS50157">
    <property type="entry name" value="ZINC_FINGER_C2H2_2"/>
    <property type="match status" value="2"/>
</dbReference>
<keyword evidence="5" id="KW-0862">Zinc</keyword>
<evidence type="ECO:0000256" key="8">
    <source>
        <dbReference type="SAM" id="MobiDB-lite"/>
    </source>
</evidence>
<dbReference type="HOGENOM" id="CLU_006466_2_0_1"/>
<reference evidence="10" key="1">
    <citation type="submission" date="2013-12" db="EMBL/GenBank/DDBJ databases">
        <authorList>
            <person name="Genoscope - CEA"/>
        </authorList>
    </citation>
    <scope>NUCLEOTIDE SEQUENCE</scope>
    <source>
        <strain evidence="10">CBS 1993</strain>
    </source>
</reference>
<evidence type="ECO:0000256" key="6">
    <source>
        <dbReference type="ARBA" id="ARBA00023242"/>
    </source>
</evidence>
<dbReference type="PROSITE" id="PS00028">
    <property type="entry name" value="ZINC_FINGER_C2H2_1"/>
    <property type="match status" value="2"/>
</dbReference>
<dbReference type="EMBL" id="HG793127">
    <property type="protein sequence ID" value="CDK27128.1"/>
    <property type="molecule type" value="Genomic_DNA"/>
</dbReference>
<dbReference type="OrthoDB" id="1405595at2759"/>
<gene>
    <name evidence="10" type="ORF">KUCA_T00003105001</name>
</gene>
<evidence type="ECO:0000256" key="4">
    <source>
        <dbReference type="ARBA" id="ARBA00022771"/>
    </source>
</evidence>
<evidence type="ECO:0000256" key="5">
    <source>
        <dbReference type="ARBA" id="ARBA00022833"/>
    </source>
</evidence>
<dbReference type="GO" id="GO:0000785">
    <property type="term" value="C:chromatin"/>
    <property type="evidence" value="ECO:0007669"/>
    <property type="project" value="TreeGrafter"/>
</dbReference>
<feature type="domain" description="C2H2-type" evidence="9">
    <location>
        <begin position="15"/>
        <end position="44"/>
    </location>
</feature>
<dbReference type="InterPro" id="IPR007219">
    <property type="entry name" value="XnlR_reg_dom"/>
</dbReference>
<dbReference type="Pfam" id="PF04082">
    <property type="entry name" value="Fungal_trans"/>
    <property type="match status" value="1"/>
</dbReference>
<dbReference type="GO" id="GO:0000978">
    <property type="term" value="F:RNA polymerase II cis-regulatory region sequence-specific DNA binding"/>
    <property type="evidence" value="ECO:0007669"/>
    <property type="project" value="InterPro"/>
</dbReference>
<dbReference type="InterPro" id="IPR036236">
    <property type="entry name" value="Znf_C2H2_sf"/>
</dbReference>
<evidence type="ECO:0000313" key="10">
    <source>
        <dbReference type="EMBL" id="CDK27128.1"/>
    </source>
</evidence>
<evidence type="ECO:0000256" key="3">
    <source>
        <dbReference type="ARBA" id="ARBA00022737"/>
    </source>
</evidence>
<feature type="compositionally biased region" description="Polar residues" evidence="8">
    <location>
        <begin position="153"/>
        <end position="164"/>
    </location>
</feature>
<name>W6MLV2_9ASCO</name>
<evidence type="ECO:0000256" key="7">
    <source>
        <dbReference type="PROSITE-ProRule" id="PRU00042"/>
    </source>
</evidence>
<dbReference type="GeneID" id="34520512"/>
<dbReference type="SUPFAM" id="SSF57667">
    <property type="entry name" value="beta-beta-alpha zinc fingers"/>
    <property type="match status" value="1"/>
</dbReference>
<dbReference type="AlphaFoldDB" id="W6MLV2"/>
<organism evidence="10 11">
    <name type="scientific">Kuraishia capsulata CBS 1993</name>
    <dbReference type="NCBI Taxonomy" id="1382522"/>
    <lineage>
        <taxon>Eukaryota</taxon>
        <taxon>Fungi</taxon>
        <taxon>Dikarya</taxon>
        <taxon>Ascomycota</taxon>
        <taxon>Saccharomycotina</taxon>
        <taxon>Pichiomycetes</taxon>
        <taxon>Pichiales</taxon>
        <taxon>Pichiaceae</taxon>
        <taxon>Kuraishia</taxon>
    </lineage>
</organism>
<evidence type="ECO:0000256" key="1">
    <source>
        <dbReference type="ARBA" id="ARBA00004123"/>
    </source>
</evidence>
<feature type="region of interest" description="Disordered" evidence="8">
    <location>
        <begin position="153"/>
        <end position="192"/>
    </location>
</feature>
<proteinExistence type="predicted"/>
<dbReference type="GO" id="GO:0005634">
    <property type="term" value="C:nucleus"/>
    <property type="evidence" value="ECO:0007669"/>
    <property type="project" value="UniProtKB-SubCell"/>
</dbReference>
<sequence length="840" mass="94603">MSTSTRRRKRGTGPFECTFEGCGKIFSRSDHMARHSLNHSVDNRFQCEWPGCTRLFTRHDVMKKHQSRHADRENRPKKANTVTPSTTSTASQTPERLTTSFSLQEIPTTKGETKKISPSSLKVQFITPEVYSQASNGALAMMQNASHNIDNSSLDTLLQSSNPPETDPKGLNTTPVANESAGDPSLGVELPASTPLSPSHLIKWLMRDPANLSPDSSGNSAHPENGAFHDYYDGHLGSSTISMLKEIFAITPEFPTANYQSDVDETLIVSMLGYIPSLQNHPDFEIPKIKYFLELYWLMYHSQYPILHRPSFSTFQVHPLLLLSMVMIGASFSKSSNSSDNFNLVAPDELADMIADPLRWLIFSCEEAKPACKSWVIQSLLILETYEITKTSRTLHERACIYNGAKIQLLRRSPILGGDPSKDVSSDPSHSNTLWRTWIESESMKRVAWMSFYVDTMNAVVYGHPVNVHAYQINLSLPCPDEFWDYDNVDRNEAPNSVVQMPLFSEALKRLLQKETVQTGIFGRKILLAGLLNLTLQAREKDSQLSILGWDSVKERWTETIGAALDNWRTQLPEGSCCITSSCVYHSDVNPSTIPGSLQPRDLRCKFPEFHAAQIFQKVTHYDYIVYAGAPKRMNVPILPEDYEIVARRVTKWANSLAGRLCVVNSYILLCEMMISPEGAAEPVNFVYEPNKDPFIYRPNVVISAVLSLWVYSFHLYGPESFFYSSKSNFRVDGEYVPAMEDACTYLRRIRNEFAQLTGKSLGSLHTMNSVSYGQTIKEFAEALPSIKNVNNLVGLLSILSRSYIRCRWETGREYGKLLGTCVRKSMGSDDTLCVDMYEN</sequence>
<evidence type="ECO:0000259" key="9">
    <source>
        <dbReference type="PROSITE" id="PS50157"/>
    </source>
</evidence>
<evidence type="ECO:0000256" key="2">
    <source>
        <dbReference type="ARBA" id="ARBA00022723"/>
    </source>
</evidence>
<dbReference type="STRING" id="1382522.W6MLV2"/>
<feature type="compositionally biased region" description="Low complexity" evidence="8">
    <location>
        <begin position="81"/>
        <end position="93"/>
    </location>
</feature>
<keyword evidence="2" id="KW-0479">Metal-binding</keyword>
<feature type="region of interest" description="Disordered" evidence="8">
    <location>
        <begin position="63"/>
        <end position="97"/>
    </location>
</feature>
<dbReference type="PANTHER" id="PTHR40626">
    <property type="entry name" value="MIP31509P"/>
    <property type="match status" value="1"/>
</dbReference>
<keyword evidence="6" id="KW-0539">Nucleus</keyword>
<dbReference type="GO" id="GO:0006351">
    <property type="term" value="P:DNA-templated transcription"/>
    <property type="evidence" value="ECO:0007669"/>
    <property type="project" value="InterPro"/>
</dbReference>
<dbReference type="PANTHER" id="PTHR40626:SF11">
    <property type="entry name" value="ZINC FINGER PROTEIN YPR022C"/>
    <property type="match status" value="1"/>
</dbReference>
<dbReference type="GO" id="GO:0008270">
    <property type="term" value="F:zinc ion binding"/>
    <property type="evidence" value="ECO:0007669"/>
    <property type="project" value="UniProtKB-KW"/>
</dbReference>
<keyword evidence="11" id="KW-1185">Reference proteome</keyword>
<dbReference type="Gene3D" id="3.30.160.60">
    <property type="entry name" value="Classic Zinc Finger"/>
    <property type="match status" value="2"/>
</dbReference>
<feature type="domain" description="C2H2-type" evidence="9">
    <location>
        <begin position="45"/>
        <end position="74"/>
    </location>
</feature>
<comment type="subcellular location">
    <subcellularLocation>
        <location evidence="1">Nucleus</location>
    </subcellularLocation>
</comment>
<dbReference type="CDD" id="cd12148">
    <property type="entry name" value="fungal_TF_MHR"/>
    <property type="match status" value="1"/>
</dbReference>